<organism evidence="18 19">
    <name type="scientific">Blyttiomyces helicus</name>
    <dbReference type="NCBI Taxonomy" id="388810"/>
    <lineage>
        <taxon>Eukaryota</taxon>
        <taxon>Fungi</taxon>
        <taxon>Fungi incertae sedis</taxon>
        <taxon>Chytridiomycota</taxon>
        <taxon>Chytridiomycota incertae sedis</taxon>
        <taxon>Chytridiomycetes</taxon>
        <taxon>Chytridiomycetes incertae sedis</taxon>
        <taxon>Blyttiomyces</taxon>
    </lineage>
</organism>
<keyword evidence="19" id="KW-1185">Reference proteome</keyword>
<dbReference type="GO" id="GO:0051301">
    <property type="term" value="P:cell division"/>
    <property type="evidence" value="ECO:0007669"/>
    <property type="project" value="UniProtKB-KW"/>
</dbReference>
<dbReference type="GO" id="GO:0006302">
    <property type="term" value="P:double-strand break repair"/>
    <property type="evidence" value="ECO:0007669"/>
    <property type="project" value="TreeGrafter"/>
</dbReference>
<dbReference type="PANTHER" id="PTHR15189:SF7">
    <property type="entry name" value="BRISC AND BRCA1-A COMPLEX MEMBER 2"/>
    <property type="match status" value="1"/>
</dbReference>
<keyword evidence="13" id="KW-0539">Nucleus</keyword>
<dbReference type="AlphaFoldDB" id="A0A4P9VVK9"/>
<gene>
    <name evidence="18" type="ORF">BDK51DRAFT_26336</name>
</gene>
<evidence type="ECO:0000256" key="17">
    <source>
        <dbReference type="ARBA" id="ARBA00032630"/>
    </source>
</evidence>
<keyword evidence="5" id="KW-0132">Cell division</keyword>
<evidence type="ECO:0000256" key="5">
    <source>
        <dbReference type="ARBA" id="ARBA00022618"/>
    </source>
</evidence>
<protein>
    <recommendedName>
        <fullName evidence="3">BRISC and BRCA1-A complex member 2</fullName>
    </recommendedName>
    <alternativeName>
        <fullName evidence="16">BRCA1-A complex subunit BRE</fullName>
    </alternativeName>
    <alternativeName>
        <fullName evidence="17">BRCA1/BRCA2-containing complex subunit 45</fullName>
    </alternativeName>
</protein>
<dbReference type="GO" id="GO:0005737">
    <property type="term" value="C:cytoplasm"/>
    <property type="evidence" value="ECO:0007669"/>
    <property type="project" value="UniProtKB-SubCell"/>
</dbReference>
<evidence type="ECO:0000256" key="4">
    <source>
        <dbReference type="ARBA" id="ARBA00022490"/>
    </source>
</evidence>
<dbReference type="PANTHER" id="PTHR15189">
    <property type="entry name" value="BRISC AND BRCA1-A COMPLEX MEMBER 2"/>
    <property type="match status" value="1"/>
</dbReference>
<evidence type="ECO:0000256" key="15">
    <source>
        <dbReference type="ARBA" id="ARBA00025766"/>
    </source>
</evidence>
<keyword evidence="7" id="KW-0677">Repeat</keyword>
<sequence length="266" mass="29813">IRDLNVERLSFELGTIDFRKASGERMPSRRPFTTDNLDDVDSRIKVTMQLSIFVNLEEGSIVRDVTDCDYAEEAQLIVRFKTGDGEITGIEKEISLPPAIKNLETFKMPPYHTDSMLVDFVREVENNLIKASRSLRRRQEQRKELIMALVTTFAKQLLEYDSDHFSYASFLFHVPIPGSGSRPGSGVSIATTTEATADAIANVHLDDAFPDVSPEVMVLPMAITQFPAPEGFLLKYKFSPLKKAEETVAELRMTLVNQIPTLCGPP</sequence>
<evidence type="ECO:0000256" key="10">
    <source>
        <dbReference type="ARBA" id="ARBA00022786"/>
    </source>
</evidence>
<keyword evidence="8" id="KW-0227">DNA damage</keyword>
<keyword evidence="11" id="KW-0156">Chromatin regulator</keyword>
<comment type="similarity">
    <text evidence="15">Belongs to the BABAM2 family.</text>
</comment>
<comment type="subcellular location">
    <subcellularLocation>
        <location evidence="2">Cytoplasm</location>
    </subcellularLocation>
    <subcellularLocation>
        <location evidence="1">Nucleus</location>
    </subcellularLocation>
</comment>
<feature type="non-terminal residue" evidence="18">
    <location>
        <position position="1"/>
    </location>
</feature>
<keyword evidence="9" id="KW-0498">Mitosis</keyword>
<dbReference type="GO" id="GO:0006325">
    <property type="term" value="P:chromatin organization"/>
    <property type="evidence" value="ECO:0007669"/>
    <property type="project" value="UniProtKB-KW"/>
</dbReference>
<keyword evidence="14" id="KW-0131">Cell cycle</keyword>
<evidence type="ECO:0000256" key="7">
    <source>
        <dbReference type="ARBA" id="ARBA00022737"/>
    </source>
</evidence>
<evidence type="ECO:0000256" key="11">
    <source>
        <dbReference type="ARBA" id="ARBA00022853"/>
    </source>
</evidence>
<keyword evidence="4" id="KW-0963">Cytoplasm</keyword>
<dbReference type="GO" id="GO:0070552">
    <property type="term" value="C:BRISC complex"/>
    <property type="evidence" value="ECO:0007669"/>
    <property type="project" value="InterPro"/>
</dbReference>
<reference evidence="19" key="1">
    <citation type="journal article" date="2018" name="Nat. Microbiol.">
        <title>Leveraging single-cell genomics to expand the fungal tree of life.</title>
        <authorList>
            <person name="Ahrendt S.R."/>
            <person name="Quandt C.A."/>
            <person name="Ciobanu D."/>
            <person name="Clum A."/>
            <person name="Salamov A."/>
            <person name="Andreopoulos B."/>
            <person name="Cheng J.F."/>
            <person name="Woyke T."/>
            <person name="Pelin A."/>
            <person name="Henrissat B."/>
            <person name="Reynolds N.K."/>
            <person name="Benny G.L."/>
            <person name="Smith M.E."/>
            <person name="James T.Y."/>
            <person name="Grigoriev I.V."/>
        </authorList>
    </citation>
    <scope>NUCLEOTIDE SEQUENCE [LARGE SCALE GENOMIC DNA]</scope>
</reference>
<proteinExistence type="inferred from homology"/>
<keyword evidence="10" id="KW-0833">Ubl conjugation pathway</keyword>
<evidence type="ECO:0000256" key="16">
    <source>
        <dbReference type="ARBA" id="ARBA00032491"/>
    </source>
</evidence>
<accession>A0A4P9VVK9</accession>
<evidence type="ECO:0000256" key="12">
    <source>
        <dbReference type="ARBA" id="ARBA00023204"/>
    </source>
</evidence>
<evidence type="ECO:0000313" key="19">
    <source>
        <dbReference type="Proteomes" id="UP000269721"/>
    </source>
</evidence>
<dbReference type="Pfam" id="PF06113">
    <property type="entry name" value="BRE"/>
    <property type="match status" value="1"/>
</dbReference>
<name>A0A4P9VVK9_9FUNG</name>
<evidence type="ECO:0000256" key="3">
    <source>
        <dbReference type="ARBA" id="ARBA00019438"/>
    </source>
</evidence>
<evidence type="ECO:0000256" key="8">
    <source>
        <dbReference type="ARBA" id="ARBA00022763"/>
    </source>
</evidence>
<evidence type="ECO:0000256" key="2">
    <source>
        <dbReference type="ARBA" id="ARBA00004496"/>
    </source>
</evidence>
<evidence type="ECO:0000256" key="9">
    <source>
        <dbReference type="ARBA" id="ARBA00022776"/>
    </source>
</evidence>
<evidence type="ECO:0000256" key="13">
    <source>
        <dbReference type="ARBA" id="ARBA00023242"/>
    </source>
</evidence>
<dbReference type="OrthoDB" id="538811at2759"/>
<keyword evidence="6" id="KW-0053">Apoptosis</keyword>
<dbReference type="GO" id="GO:0006915">
    <property type="term" value="P:apoptotic process"/>
    <property type="evidence" value="ECO:0007669"/>
    <property type="project" value="UniProtKB-KW"/>
</dbReference>
<dbReference type="EMBL" id="ML000941">
    <property type="protein sequence ID" value="RKO83694.1"/>
    <property type="molecule type" value="Genomic_DNA"/>
</dbReference>
<evidence type="ECO:0000313" key="18">
    <source>
        <dbReference type="EMBL" id="RKO83694.1"/>
    </source>
</evidence>
<evidence type="ECO:0000256" key="14">
    <source>
        <dbReference type="ARBA" id="ARBA00023306"/>
    </source>
</evidence>
<keyword evidence="12" id="KW-0234">DNA repair</keyword>
<dbReference type="Proteomes" id="UP000269721">
    <property type="component" value="Unassembled WGS sequence"/>
</dbReference>
<dbReference type="InterPro" id="IPR010358">
    <property type="entry name" value="BRE"/>
</dbReference>
<evidence type="ECO:0000256" key="1">
    <source>
        <dbReference type="ARBA" id="ARBA00004123"/>
    </source>
</evidence>
<evidence type="ECO:0000256" key="6">
    <source>
        <dbReference type="ARBA" id="ARBA00022703"/>
    </source>
</evidence>